<gene>
    <name evidence="6" type="ORF">GCM10025868_00560</name>
</gene>
<name>A0ABQ6J9F7_9ACTN</name>
<dbReference type="InterPro" id="IPR036724">
    <property type="entry name" value="Cobalamin-bd_sf"/>
</dbReference>
<evidence type="ECO:0008006" key="8">
    <source>
        <dbReference type="Google" id="ProtNLM"/>
    </source>
</evidence>
<dbReference type="EMBL" id="BSUZ01000001">
    <property type="protein sequence ID" value="GMA84806.1"/>
    <property type="molecule type" value="Genomic_DNA"/>
</dbReference>
<protein>
    <recommendedName>
        <fullName evidence="8">B12-binding domain-containing protein</fullName>
    </recommendedName>
</protein>
<dbReference type="PROSITE" id="PS51332">
    <property type="entry name" value="B12_BINDING"/>
    <property type="match status" value="1"/>
</dbReference>
<feature type="domain" description="B12-binding N-terminal" evidence="5">
    <location>
        <begin position="1"/>
        <end position="44"/>
    </location>
</feature>
<sequence length="264" mass="27596">MRVVGEPVRPRRDAAPFVLQSAETMKAAVAHLEPHIEGAGDVGANGRRKGKATIVLATVKGDVHDIGKNLVDIILTNNGYDVVNIGIKQPVGEILRAAEEHEADAIGMSGLLVKSTVVMKENLEEPERPGHRREHAGAARRRGAHPGVRRGRPSLGVPGAGALRPRRLRGAAAHGRHREGQGRPVAQRRAGAARACAGGGCAAAPRAPTRPASRWPSTPAGPTSQPTSRCRCRRSGAPGWSRASPWPTTPPTSTSAPRSSASGG</sequence>
<feature type="compositionally biased region" description="Basic residues" evidence="3">
    <location>
        <begin position="164"/>
        <end position="177"/>
    </location>
</feature>
<dbReference type="PROSITE" id="PS51337">
    <property type="entry name" value="B12_BINDING_NTER"/>
    <property type="match status" value="1"/>
</dbReference>
<dbReference type="PANTHER" id="PTHR45833">
    <property type="entry name" value="METHIONINE SYNTHASE"/>
    <property type="match status" value="1"/>
</dbReference>
<organism evidence="6 7">
    <name type="scientific">Angustibacter aerolatus</name>
    <dbReference type="NCBI Taxonomy" id="1162965"/>
    <lineage>
        <taxon>Bacteria</taxon>
        <taxon>Bacillati</taxon>
        <taxon>Actinomycetota</taxon>
        <taxon>Actinomycetes</taxon>
        <taxon>Kineosporiales</taxon>
        <taxon>Kineosporiaceae</taxon>
    </lineage>
</organism>
<dbReference type="Gene3D" id="3.40.50.280">
    <property type="entry name" value="Cobalamin-binding domain"/>
    <property type="match status" value="1"/>
</dbReference>
<dbReference type="InterPro" id="IPR006158">
    <property type="entry name" value="Cobalamin-bd"/>
</dbReference>
<evidence type="ECO:0000256" key="3">
    <source>
        <dbReference type="SAM" id="MobiDB-lite"/>
    </source>
</evidence>
<dbReference type="InterPro" id="IPR003759">
    <property type="entry name" value="Cbl-bd_cap"/>
</dbReference>
<dbReference type="SUPFAM" id="SSF47644">
    <property type="entry name" value="Methionine synthase domain"/>
    <property type="match status" value="1"/>
</dbReference>
<dbReference type="InterPro" id="IPR036594">
    <property type="entry name" value="Meth_synthase_dom"/>
</dbReference>
<feature type="region of interest" description="Disordered" evidence="3">
    <location>
        <begin position="122"/>
        <end position="264"/>
    </location>
</feature>
<dbReference type="Proteomes" id="UP001157017">
    <property type="component" value="Unassembled WGS sequence"/>
</dbReference>
<evidence type="ECO:0000259" key="4">
    <source>
        <dbReference type="PROSITE" id="PS51332"/>
    </source>
</evidence>
<feature type="compositionally biased region" description="Basic residues" evidence="3">
    <location>
        <begin position="130"/>
        <end position="152"/>
    </location>
</feature>
<keyword evidence="1" id="KW-0479">Metal-binding</keyword>
<evidence type="ECO:0000313" key="7">
    <source>
        <dbReference type="Proteomes" id="UP001157017"/>
    </source>
</evidence>
<evidence type="ECO:0000256" key="2">
    <source>
        <dbReference type="ARBA" id="ARBA00023285"/>
    </source>
</evidence>
<evidence type="ECO:0000259" key="5">
    <source>
        <dbReference type="PROSITE" id="PS51337"/>
    </source>
</evidence>
<dbReference type="SUPFAM" id="SSF52242">
    <property type="entry name" value="Cobalamin (vitamin B12)-binding domain"/>
    <property type="match status" value="1"/>
</dbReference>
<evidence type="ECO:0000313" key="6">
    <source>
        <dbReference type="EMBL" id="GMA84806.1"/>
    </source>
</evidence>
<reference evidence="7" key="1">
    <citation type="journal article" date="2019" name="Int. J. Syst. Evol. Microbiol.">
        <title>The Global Catalogue of Microorganisms (GCM) 10K type strain sequencing project: providing services to taxonomists for standard genome sequencing and annotation.</title>
        <authorList>
            <consortium name="The Broad Institute Genomics Platform"/>
            <consortium name="The Broad Institute Genome Sequencing Center for Infectious Disease"/>
            <person name="Wu L."/>
            <person name="Ma J."/>
        </authorList>
    </citation>
    <scope>NUCLEOTIDE SEQUENCE [LARGE SCALE GENOMIC DNA]</scope>
    <source>
        <strain evidence="7">NBRC 108730</strain>
    </source>
</reference>
<feature type="compositionally biased region" description="Low complexity" evidence="3">
    <location>
        <begin position="240"/>
        <end position="264"/>
    </location>
</feature>
<accession>A0ABQ6J9F7</accession>
<proteinExistence type="predicted"/>
<dbReference type="PANTHER" id="PTHR45833:SF1">
    <property type="entry name" value="METHIONINE SYNTHASE"/>
    <property type="match status" value="1"/>
</dbReference>
<feature type="domain" description="B12-binding" evidence="4">
    <location>
        <begin position="51"/>
        <end position="125"/>
    </location>
</feature>
<keyword evidence="2" id="KW-0170">Cobalt</keyword>
<evidence type="ECO:0000256" key="1">
    <source>
        <dbReference type="ARBA" id="ARBA00022723"/>
    </source>
</evidence>
<dbReference type="Gene3D" id="1.10.1240.10">
    <property type="entry name" value="Methionine synthase domain"/>
    <property type="match status" value="1"/>
</dbReference>
<feature type="compositionally biased region" description="Low complexity" evidence="3">
    <location>
        <begin position="182"/>
        <end position="212"/>
    </location>
</feature>
<keyword evidence="7" id="KW-1185">Reference proteome</keyword>
<dbReference type="InterPro" id="IPR050554">
    <property type="entry name" value="Met_Synthase/Corrinoid"/>
</dbReference>
<dbReference type="Pfam" id="PF02310">
    <property type="entry name" value="B12-binding"/>
    <property type="match status" value="1"/>
</dbReference>
<comment type="caution">
    <text evidence="6">The sequence shown here is derived from an EMBL/GenBank/DDBJ whole genome shotgun (WGS) entry which is preliminary data.</text>
</comment>